<evidence type="ECO:0000313" key="2">
    <source>
        <dbReference type="Proteomes" id="UP001060085"/>
    </source>
</evidence>
<name>A0ACC0AFX6_CATRO</name>
<dbReference type="Proteomes" id="UP001060085">
    <property type="component" value="Linkage Group LG06"/>
</dbReference>
<accession>A0ACC0AFX6</accession>
<keyword evidence="2" id="KW-1185">Reference proteome</keyword>
<proteinExistence type="predicted"/>
<reference evidence="2" key="1">
    <citation type="journal article" date="2023" name="Nat. Plants">
        <title>Single-cell RNA sequencing provides a high-resolution roadmap for understanding the multicellular compartmentation of specialized metabolism.</title>
        <authorList>
            <person name="Sun S."/>
            <person name="Shen X."/>
            <person name="Li Y."/>
            <person name="Li Y."/>
            <person name="Wang S."/>
            <person name="Li R."/>
            <person name="Zhang H."/>
            <person name="Shen G."/>
            <person name="Guo B."/>
            <person name="Wei J."/>
            <person name="Xu J."/>
            <person name="St-Pierre B."/>
            <person name="Chen S."/>
            <person name="Sun C."/>
        </authorList>
    </citation>
    <scope>NUCLEOTIDE SEQUENCE [LARGE SCALE GENOMIC DNA]</scope>
</reference>
<sequence>MFSGNSPKSRERSWGSSVGLYFPSPLSLRLAKSSWEDQIFLVKTSLKPNSLERKRDNEIPYSPWNKGKKTCFHTQRHGSTLVLNLAEIADGPSLFASQKDLVHPFVLSIQADRSRGGIFSQRIYALGIIPNDDGNNAQQSSGAKLSKSQEEIISLLRRIRSSISRESASVKEKNSKSSDENASVESVLEVLRQSRRRGRSAEGKSYSYIITPFDGGKWKSVIRIIQAPQI</sequence>
<organism evidence="1 2">
    <name type="scientific">Catharanthus roseus</name>
    <name type="common">Madagascar periwinkle</name>
    <name type="synonym">Vinca rosea</name>
    <dbReference type="NCBI Taxonomy" id="4058"/>
    <lineage>
        <taxon>Eukaryota</taxon>
        <taxon>Viridiplantae</taxon>
        <taxon>Streptophyta</taxon>
        <taxon>Embryophyta</taxon>
        <taxon>Tracheophyta</taxon>
        <taxon>Spermatophyta</taxon>
        <taxon>Magnoliopsida</taxon>
        <taxon>eudicotyledons</taxon>
        <taxon>Gunneridae</taxon>
        <taxon>Pentapetalae</taxon>
        <taxon>asterids</taxon>
        <taxon>lamiids</taxon>
        <taxon>Gentianales</taxon>
        <taxon>Apocynaceae</taxon>
        <taxon>Rauvolfioideae</taxon>
        <taxon>Vinceae</taxon>
        <taxon>Catharanthinae</taxon>
        <taxon>Catharanthus</taxon>
    </lineage>
</organism>
<evidence type="ECO:0000313" key="1">
    <source>
        <dbReference type="EMBL" id="KAI5659755.1"/>
    </source>
</evidence>
<gene>
    <name evidence="1" type="ORF">M9H77_28548</name>
</gene>
<comment type="caution">
    <text evidence="1">The sequence shown here is derived from an EMBL/GenBank/DDBJ whole genome shotgun (WGS) entry which is preliminary data.</text>
</comment>
<dbReference type="EMBL" id="CM044706">
    <property type="protein sequence ID" value="KAI5659755.1"/>
    <property type="molecule type" value="Genomic_DNA"/>
</dbReference>
<protein>
    <submittedName>
        <fullName evidence="1">Uncharacterized protein</fullName>
    </submittedName>
</protein>